<sequence>MSSTAETTVSVRYLVDDVAAAVDFYTTHLGFTVNTAFPPAFADVLRGNLRLLLSGPASSAGRAMPDGRVPHAGGWNRIHLIVADIDAEVGRLRSAGAVFRSGVVDGPGGRQIVLDDPAGNPIELFQPAGRA</sequence>
<dbReference type="Proteomes" id="UP001143480">
    <property type="component" value="Unassembled WGS sequence"/>
</dbReference>
<dbReference type="PANTHER" id="PTHR33993">
    <property type="entry name" value="GLYOXALASE-RELATED"/>
    <property type="match status" value="1"/>
</dbReference>
<reference evidence="2" key="1">
    <citation type="journal article" date="2014" name="Int. J. Syst. Evol. Microbiol.">
        <title>Complete genome sequence of Corynebacterium casei LMG S-19264T (=DSM 44701T), isolated from a smear-ripened cheese.</title>
        <authorList>
            <consortium name="US DOE Joint Genome Institute (JGI-PGF)"/>
            <person name="Walter F."/>
            <person name="Albersmeier A."/>
            <person name="Kalinowski J."/>
            <person name="Ruckert C."/>
        </authorList>
    </citation>
    <scope>NUCLEOTIDE SEQUENCE</scope>
    <source>
        <strain evidence="2">VKM Ac-1321</strain>
    </source>
</reference>
<dbReference type="EMBL" id="BSFP01000050">
    <property type="protein sequence ID" value="GLL04865.1"/>
    <property type="molecule type" value="Genomic_DNA"/>
</dbReference>
<feature type="domain" description="VOC" evidence="1">
    <location>
        <begin position="7"/>
        <end position="127"/>
    </location>
</feature>
<dbReference type="CDD" id="cd06587">
    <property type="entry name" value="VOC"/>
    <property type="match status" value="1"/>
</dbReference>
<dbReference type="InterPro" id="IPR004360">
    <property type="entry name" value="Glyas_Fos-R_dOase_dom"/>
</dbReference>
<dbReference type="InterPro" id="IPR052164">
    <property type="entry name" value="Anthracycline_SecMetBiosynth"/>
</dbReference>
<evidence type="ECO:0000313" key="3">
    <source>
        <dbReference type="Proteomes" id="UP001143480"/>
    </source>
</evidence>
<dbReference type="PANTHER" id="PTHR33993:SF14">
    <property type="entry name" value="GB|AAF24581.1"/>
    <property type="match status" value="1"/>
</dbReference>
<name>A0A9W6KR15_9ACTN</name>
<keyword evidence="3" id="KW-1185">Reference proteome</keyword>
<accession>A0A9W6KR15</accession>
<evidence type="ECO:0000259" key="1">
    <source>
        <dbReference type="PROSITE" id="PS51819"/>
    </source>
</evidence>
<dbReference type="PROSITE" id="PS51819">
    <property type="entry name" value="VOC"/>
    <property type="match status" value="1"/>
</dbReference>
<dbReference type="InterPro" id="IPR029068">
    <property type="entry name" value="Glyas_Bleomycin-R_OHBP_Dase"/>
</dbReference>
<dbReference type="RefSeq" id="WP_261958524.1">
    <property type="nucleotide sequence ID" value="NZ_BAAAXA010000001.1"/>
</dbReference>
<organism evidence="2 3">
    <name type="scientific">Dactylosporangium matsuzakiense</name>
    <dbReference type="NCBI Taxonomy" id="53360"/>
    <lineage>
        <taxon>Bacteria</taxon>
        <taxon>Bacillati</taxon>
        <taxon>Actinomycetota</taxon>
        <taxon>Actinomycetes</taxon>
        <taxon>Micromonosporales</taxon>
        <taxon>Micromonosporaceae</taxon>
        <taxon>Dactylosporangium</taxon>
    </lineage>
</organism>
<gene>
    <name evidence="2" type="ORF">GCM10017581_066120</name>
</gene>
<dbReference type="Gene3D" id="3.10.180.10">
    <property type="entry name" value="2,3-Dihydroxybiphenyl 1,2-Dioxygenase, domain 1"/>
    <property type="match status" value="1"/>
</dbReference>
<proteinExistence type="predicted"/>
<dbReference type="SUPFAM" id="SSF54593">
    <property type="entry name" value="Glyoxalase/Bleomycin resistance protein/Dihydroxybiphenyl dioxygenase"/>
    <property type="match status" value="1"/>
</dbReference>
<dbReference type="AlphaFoldDB" id="A0A9W6KR15"/>
<dbReference type="Pfam" id="PF00903">
    <property type="entry name" value="Glyoxalase"/>
    <property type="match status" value="1"/>
</dbReference>
<dbReference type="InterPro" id="IPR037523">
    <property type="entry name" value="VOC_core"/>
</dbReference>
<reference evidence="2" key="2">
    <citation type="submission" date="2023-01" db="EMBL/GenBank/DDBJ databases">
        <authorList>
            <person name="Sun Q."/>
            <person name="Evtushenko L."/>
        </authorList>
    </citation>
    <scope>NUCLEOTIDE SEQUENCE</scope>
    <source>
        <strain evidence="2">VKM Ac-1321</strain>
    </source>
</reference>
<protein>
    <submittedName>
        <fullName evidence="2">Glyoxalase</fullName>
    </submittedName>
</protein>
<evidence type="ECO:0000313" key="2">
    <source>
        <dbReference type="EMBL" id="GLL04865.1"/>
    </source>
</evidence>
<comment type="caution">
    <text evidence="2">The sequence shown here is derived from an EMBL/GenBank/DDBJ whole genome shotgun (WGS) entry which is preliminary data.</text>
</comment>